<organism evidence="1 2">
    <name type="scientific">Nicotiana tabacum</name>
    <name type="common">Common tobacco</name>
    <dbReference type="NCBI Taxonomy" id="4097"/>
    <lineage>
        <taxon>Eukaryota</taxon>
        <taxon>Viridiplantae</taxon>
        <taxon>Streptophyta</taxon>
        <taxon>Embryophyta</taxon>
        <taxon>Tracheophyta</taxon>
        <taxon>Spermatophyta</taxon>
        <taxon>Magnoliopsida</taxon>
        <taxon>eudicotyledons</taxon>
        <taxon>Gunneridae</taxon>
        <taxon>Pentapetalae</taxon>
        <taxon>asterids</taxon>
        <taxon>lamiids</taxon>
        <taxon>Solanales</taxon>
        <taxon>Solanaceae</taxon>
        <taxon>Nicotianoideae</taxon>
        <taxon>Nicotianeae</taxon>
        <taxon>Nicotiana</taxon>
    </lineage>
</organism>
<reference evidence="2" key="2">
    <citation type="submission" date="2025-08" db="UniProtKB">
        <authorList>
            <consortium name="RefSeq"/>
        </authorList>
    </citation>
    <scope>IDENTIFICATION</scope>
    <source>
        <tissue evidence="2">Leaf</tissue>
    </source>
</reference>
<evidence type="ECO:0000313" key="2">
    <source>
        <dbReference type="RefSeq" id="XP_075111763.1"/>
    </source>
</evidence>
<gene>
    <name evidence="2" type="primary">LOC107824137</name>
</gene>
<reference evidence="1" key="1">
    <citation type="journal article" date="2014" name="Nat. Commun.">
        <title>The tobacco genome sequence and its comparison with those of tomato and potato.</title>
        <authorList>
            <person name="Sierro N."/>
            <person name="Battey J.N."/>
            <person name="Ouadi S."/>
            <person name="Bakaher N."/>
            <person name="Bovet L."/>
            <person name="Willig A."/>
            <person name="Goepfert S."/>
            <person name="Peitsch M.C."/>
            <person name="Ivanov N.V."/>
        </authorList>
    </citation>
    <scope>NUCLEOTIDE SEQUENCE [LARGE SCALE GENOMIC DNA]</scope>
</reference>
<accession>A0AC58UQJ2</accession>
<protein>
    <submittedName>
        <fullName evidence="2">Uncharacterized protein LOC107824137</fullName>
    </submittedName>
</protein>
<dbReference type="Proteomes" id="UP000790787">
    <property type="component" value="Chromosome 1"/>
</dbReference>
<dbReference type="RefSeq" id="XP_075111763.1">
    <property type="nucleotide sequence ID" value="XM_075255662.1"/>
</dbReference>
<sequence>MTIKLVVGEGTLNVVSAYAPQTGLDEDIKRRFWEGLDEIVRSIPPSERLFIGGNFNGHIGSSAGGYTEVHGGFDFGEQNREDISLLDFAKAFDLVIANSSFTKRDEHLVTYQSSVAKIQIDYLLLRRCDRRLCEDCKVIPGETLSTQHRLLVIDICIRIRRKKRSVQGRSRIRWGALTKDKAKELEGRLSAMGAWRSSGDANTMWSTTADCIRKAAREVLEISTGHNGSHKRDCWWNAIVQGKVEAKKAAYLRLVGSTDEEKKANSERYEVDRKEAKMAVTEAKTTAFAHLYEELRNKGGEKKLFRLAKARERTTRDLDQVRCIKDDDGKVLMGDD</sequence>
<proteinExistence type="predicted"/>
<evidence type="ECO:0000313" key="1">
    <source>
        <dbReference type="Proteomes" id="UP000790787"/>
    </source>
</evidence>
<keyword evidence="1" id="KW-1185">Reference proteome</keyword>
<name>A0AC58UQJ2_TOBAC</name>